<proteinExistence type="inferred from homology"/>
<dbReference type="AlphaFoldDB" id="C3ZUA1"/>
<feature type="domain" description="SRR1-like" evidence="2">
    <location>
        <begin position="139"/>
        <end position="255"/>
    </location>
</feature>
<dbReference type="Pfam" id="PF07985">
    <property type="entry name" value="SRR1"/>
    <property type="match status" value="1"/>
</dbReference>
<accession>C3ZUA1</accession>
<reference evidence="3" key="1">
    <citation type="journal article" date="2008" name="Nature">
        <title>The amphioxus genome and the evolution of the chordate karyotype.</title>
        <authorList>
            <consortium name="US DOE Joint Genome Institute (JGI-PGF)"/>
            <person name="Putnam N.H."/>
            <person name="Butts T."/>
            <person name="Ferrier D.E.K."/>
            <person name="Furlong R.F."/>
            <person name="Hellsten U."/>
            <person name="Kawashima T."/>
            <person name="Robinson-Rechavi M."/>
            <person name="Shoguchi E."/>
            <person name="Terry A."/>
            <person name="Yu J.-K."/>
            <person name="Benito-Gutierrez E.L."/>
            <person name="Dubchak I."/>
            <person name="Garcia-Fernandez J."/>
            <person name="Gibson-Brown J.J."/>
            <person name="Grigoriev I.V."/>
            <person name="Horton A.C."/>
            <person name="de Jong P.J."/>
            <person name="Jurka J."/>
            <person name="Kapitonov V.V."/>
            <person name="Kohara Y."/>
            <person name="Kuroki Y."/>
            <person name="Lindquist E."/>
            <person name="Lucas S."/>
            <person name="Osoegawa K."/>
            <person name="Pennacchio L.A."/>
            <person name="Salamov A.A."/>
            <person name="Satou Y."/>
            <person name="Sauka-Spengler T."/>
            <person name="Schmutz J."/>
            <person name="Shin-I T."/>
            <person name="Toyoda A."/>
            <person name="Bronner-Fraser M."/>
            <person name="Fujiyama A."/>
            <person name="Holland L.Z."/>
            <person name="Holland P.W.H."/>
            <person name="Satoh N."/>
            <person name="Rokhsar D.S."/>
        </authorList>
    </citation>
    <scope>NUCLEOTIDE SEQUENCE [LARGE SCALE GENOMIC DNA]</scope>
    <source>
        <strain evidence="3">S238N-H82</strain>
        <tissue evidence="3">Testes</tissue>
    </source>
</reference>
<evidence type="ECO:0000256" key="1">
    <source>
        <dbReference type="ARBA" id="ARBA00009856"/>
    </source>
</evidence>
<comment type="similarity">
    <text evidence="1">Belongs to the SRR1 family.</text>
</comment>
<evidence type="ECO:0000313" key="3">
    <source>
        <dbReference type="EMBL" id="EEN43987.1"/>
    </source>
</evidence>
<name>C3ZUA1_BRAFL</name>
<sequence length="263" mass="29475">MAAPGSAADAADGFQLVTSKTRRKWRENRPGLATAYRRHAHQGGEEESVDIDKLEKNILDSKEELRCSEFFSTVKDIFRHVKRRDWESVCIPTTHISPTQNCGCEDLRRESLPCQHCVESSAGTEGVQGFVESAAVTGSLQGFDDIVCYGLGRFSSCVTARYQLGFLLLLTDVLDVPGSCFVYDPLFSSSEKQLLEKLGFQLIQKNEEGKRPVNRRTLFYMPHCGKPLYNNLLWSNWGPQLSNLAVLGNSLSNMALRLLFLFV</sequence>
<dbReference type="STRING" id="7739.C3ZUA1"/>
<dbReference type="InterPro" id="IPR040044">
    <property type="entry name" value="SRR1L"/>
</dbReference>
<protein>
    <recommendedName>
        <fullName evidence="2">SRR1-like domain-containing protein</fullName>
    </recommendedName>
</protein>
<dbReference type="eggNOG" id="KOG3131">
    <property type="taxonomic scope" value="Eukaryota"/>
</dbReference>
<evidence type="ECO:0000259" key="2">
    <source>
        <dbReference type="Pfam" id="PF07985"/>
    </source>
</evidence>
<dbReference type="InterPro" id="IPR012942">
    <property type="entry name" value="SRR1-like"/>
</dbReference>
<dbReference type="InParanoid" id="C3ZUA1"/>
<gene>
    <name evidence="3" type="ORF">BRAFLDRAFT_87371</name>
</gene>
<dbReference type="PANTHER" id="PTHR28626">
    <property type="entry name" value="SRR1-LIKE PROTEIN"/>
    <property type="match status" value="1"/>
</dbReference>
<organism>
    <name type="scientific">Branchiostoma floridae</name>
    <name type="common">Florida lancelet</name>
    <name type="synonym">Amphioxus</name>
    <dbReference type="NCBI Taxonomy" id="7739"/>
    <lineage>
        <taxon>Eukaryota</taxon>
        <taxon>Metazoa</taxon>
        <taxon>Chordata</taxon>
        <taxon>Cephalochordata</taxon>
        <taxon>Leptocardii</taxon>
        <taxon>Amphioxiformes</taxon>
        <taxon>Branchiostomatidae</taxon>
        <taxon>Branchiostoma</taxon>
    </lineage>
</organism>
<dbReference type="PANTHER" id="PTHR28626:SF3">
    <property type="entry name" value="SRR1-LIKE PROTEIN"/>
    <property type="match status" value="1"/>
</dbReference>
<dbReference type="EMBL" id="GG666681">
    <property type="protein sequence ID" value="EEN43987.1"/>
    <property type="molecule type" value="Genomic_DNA"/>
</dbReference>